<keyword evidence="1" id="KW-0732">Signal</keyword>
<evidence type="ECO:0000256" key="1">
    <source>
        <dbReference type="SAM" id="SignalP"/>
    </source>
</evidence>
<dbReference type="Proteomes" id="UP001458946">
    <property type="component" value="Unassembled WGS sequence"/>
</dbReference>
<organism evidence="2 3">
    <name type="scientific">Deinococcus xinjiangensis</name>
    <dbReference type="NCBI Taxonomy" id="457454"/>
    <lineage>
        <taxon>Bacteria</taxon>
        <taxon>Thermotogati</taxon>
        <taxon>Deinococcota</taxon>
        <taxon>Deinococci</taxon>
        <taxon>Deinococcales</taxon>
        <taxon>Deinococcaceae</taxon>
        <taxon>Deinococcus</taxon>
    </lineage>
</organism>
<accession>A0ABP9V5X1</accession>
<evidence type="ECO:0000313" key="2">
    <source>
        <dbReference type="EMBL" id="GAA5500683.1"/>
    </source>
</evidence>
<comment type="caution">
    <text evidence="2">The sequence shown here is derived from an EMBL/GenBank/DDBJ whole genome shotgun (WGS) entry which is preliminary data.</text>
</comment>
<proteinExistence type="predicted"/>
<protein>
    <submittedName>
        <fullName evidence="2">Uncharacterized protein</fullName>
    </submittedName>
</protein>
<feature type="chain" id="PRO_5047048986" evidence="1">
    <location>
        <begin position="18"/>
        <end position="147"/>
    </location>
</feature>
<keyword evidence="3" id="KW-1185">Reference proteome</keyword>
<dbReference type="RefSeq" id="WP_353540664.1">
    <property type="nucleotide sequence ID" value="NZ_BAABRN010000003.1"/>
</dbReference>
<feature type="signal peptide" evidence="1">
    <location>
        <begin position="1"/>
        <end position="17"/>
    </location>
</feature>
<evidence type="ECO:0000313" key="3">
    <source>
        <dbReference type="Proteomes" id="UP001458946"/>
    </source>
</evidence>
<reference evidence="2 3" key="1">
    <citation type="submission" date="2024-02" db="EMBL/GenBank/DDBJ databases">
        <title>Deinococcus xinjiangensis NBRC 107630.</title>
        <authorList>
            <person name="Ichikawa N."/>
            <person name="Katano-Makiyama Y."/>
            <person name="Hidaka K."/>
        </authorList>
    </citation>
    <scope>NUCLEOTIDE SEQUENCE [LARGE SCALE GENOMIC DNA]</scope>
    <source>
        <strain evidence="2 3">NBRC 107630</strain>
    </source>
</reference>
<gene>
    <name evidence="2" type="ORF">Dxin01_00407</name>
</gene>
<sequence length="147" mass="16026">MRRLLLLALACAGLAQAQVQLTLTPAHTPIYAGQYPDLTLKVSNVGREPVTIDNVLLDRNYLGRRADFIPCPTFKVFNKAGGAPLMTSYIAVDCIQGKRIQITSGQKGVYQAQLPIALKAGEYTAILTVPTWPKAQYVGTTLRVQPK</sequence>
<dbReference type="EMBL" id="BAABRN010000003">
    <property type="protein sequence ID" value="GAA5500683.1"/>
    <property type="molecule type" value="Genomic_DNA"/>
</dbReference>
<name>A0ABP9V5X1_9DEIO</name>